<name>A0ABD5Q995_9EURY</name>
<dbReference type="AlphaFoldDB" id="A0ABD5Q995"/>
<sequence>MVYQLECADCGELRVGRETDEGIRPVRDDCPECGTSEFDVLAHDSED</sequence>
<reference evidence="1 2" key="1">
    <citation type="journal article" date="2019" name="Int. J. Syst. Evol. Microbiol.">
        <title>The Global Catalogue of Microorganisms (GCM) 10K type strain sequencing project: providing services to taxonomists for standard genome sequencing and annotation.</title>
        <authorList>
            <consortium name="The Broad Institute Genomics Platform"/>
            <consortium name="The Broad Institute Genome Sequencing Center for Infectious Disease"/>
            <person name="Wu L."/>
            <person name="Ma J."/>
        </authorList>
    </citation>
    <scope>NUCLEOTIDE SEQUENCE [LARGE SCALE GENOMIC DNA]</scope>
    <source>
        <strain evidence="1 2">XZYJ18</strain>
    </source>
</reference>
<protein>
    <recommendedName>
        <fullName evidence="3">Small CPxCG-related zinc finger protein</fullName>
    </recommendedName>
</protein>
<keyword evidence="2" id="KW-1185">Reference proteome</keyword>
<evidence type="ECO:0000313" key="2">
    <source>
        <dbReference type="Proteomes" id="UP001595945"/>
    </source>
</evidence>
<evidence type="ECO:0000313" key="1">
    <source>
        <dbReference type="EMBL" id="MFC4826549.1"/>
    </source>
</evidence>
<proteinExistence type="predicted"/>
<gene>
    <name evidence="1" type="ORF">ACFO9K_20010</name>
</gene>
<accession>A0ABD5Q995</accession>
<evidence type="ECO:0008006" key="3">
    <source>
        <dbReference type="Google" id="ProtNLM"/>
    </source>
</evidence>
<comment type="caution">
    <text evidence="1">The sequence shown here is derived from an EMBL/GenBank/DDBJ whole genome shotgun (WGS) entry which is preliminary data.</text>
</comment>
<dbReference type="Proteomes" id="UP001595945">
    <property type="component" value="Unassembled WGS sequence"/>
</dbReference>
<organism evidence="1 2">
    <name type="scientific">Halorussus aquaticus</name>
    <dbReference type="NCBI Taxonomy" id="2953748"/>
    <lineage>
        <taxon>Archaea</taxon>
        <taxon>Methanobacteriati</taxon>
        <taxon>Methanobacteriota</taxon>
        <taxon>Stenosarchaea group</taxon>
        <taxon>Halobacteria</taxon>
        <taxon>Halobacteriales</taxon>
        <taxon>Haladaptataceae</taxon>
        <taxon>Halorussus</taxon>
    </lineage>
</organism>
<dbReference type="EMBL" id="JBHSHT010000002">
    <property type="protein sequence ID" value="MFC4826549.1"/>
    <property type="molecule type" value="Genomic_DNA"/>
</dbReference>